<dbReference type="EMBL" id="NMUH01003400">
    <property type="protein sequence ID" value="MQM05381.1"/>
    <property type="molecule type" value="Genomic_DNA"/>
</dbReference>
<protein>
    <submittedName>
        <fullName evidence="1">Uncharacterized protein</fullName>
    </submittedName>
</protein>
<reference evidence="1" key="1">
    <citation type="submission" date="2017-07" db="EMBL/GenBank/DDBJ databases">
        <title>Taro Niue Genome Assembly and Annotation.</title>
        <authorList>
            <person name="Atibalentja N."/>
            <person name="Keating K."/>
            <person name="Fields C.J."/>
        </authorList>
    </citation>
    <scope>NUCLEOTIDE SEQUENCE</scope>
    <source>
        <strain evidence="1">Niue_2</strain>
        <tissue evidence="1">Leaf</tissue>
    </source>
</reference>
<dbReference type="Proteomes" id="UP000652761">
    <property type="component" value="Unassembled WGS sequence"/>
</dbReference>
<proteinExistence type="predicted"/>
<dbReference type="PANTHER" id="PTHR36813:SF1">
    <property type="entry name" value="TRANSMEMBRANE PROTEIN"/>
    <property type="match status" value="1"/>
</dbReference>
<evidence type="ECO:0000313" key="1">
    <source>
        <dbReference type="EMBL" id="MQM05381.1"/>
    </source>
</evidence>
<dbReference type="PANTHER" id="PTHR36813">
    <property type="entry name" value="TRANSMEMBRANE PROTEIN"/>
    <property type="match status" value="1"/>
</dbReference>
<comment type="caution">
    <text evidence="1">The sequence shown here is derived from an EMBL/GenBank/DDBJ whole genome shotgun (WGS) entry which is preliminary data.</text>
</comment>
<gene>
    <name evidence="1" type="ORF">Taro_038193</name>
</gene>
<evidence type="ECO:0000313" key="2">
    <source>
        <dbReference type="Proteomes" id="UP000652761"/>
    </source>
</evidence>
<organism evidence="1 2">
    <name type="scientific">Colocasia esculenta</name>
    <name type="common">Wild taro</name>
    <name type="synonym">Arum esculentum</name>
    <dbReference type="NCBI Taxonomy" id="4460"/>
    <lineage>
        <taxon>Eukaryota</taxon>
        <taxon>Viridiplantae</taxon>
        <taxon>Streptophyta</taxon>
        <taxon>Embryophyta</taxon>
        <taxon>Tracheophyta</taxon>
        <taxon>Spermatophyta</taxon>
        <taxon>Magnoliopsida</taxon>
        <taxon>Liliopsida</taxon>
        <taxon>Araceae</taxon>
        <taxon>Aroideae</taxon>
        <taxon>Colocasieae</taxon>
        <taxon>Colocasia</taxon>
    </lineage>
</organism>
<name>A0A843WIG1_COLES</name>
<sequence length="54" mass="6362">MCCFSCFGISKEQQREEDRLASEEARARAADAAQRRRPFFPLHLFCFLSFFVEL</sequence>
<dbReference type="AlphaFoldDB" id="A0A843WIG1"/>
<keyword evidence="2" id="KW-1185">Reference proteome</keyword>
<accession>A0A843WIG1</accession>